<evidence type="ECO:0000313" key="2">
    <source>
        <dbReference type="EMBL" id="NEX78826.1"/>
    </source>
</evidence>
<sequence>MYQDFYQYLQSLKGTIQSHEKRIAILEQTIQKMQKEIKELNEKKTIHVDRIEYKFDQLKVETLDGTLNIGLNPNDLSAIEEFQVQNQTNSPPNSPKMQMQRSIFIEDAIYRYLDTDLPRIMEESQKKLGMEPNDSYIEFVKQDIIKQLPNRIDFHLKMKQEKERSNEGIQITDEHIIETLKQEIQNGVISFLKNIPEHLKGRNP</sequence>
<dbReference type="EMBL" id="JAAIUV010000010">
    <property type="protein sequence ID" value="NEX78826.1"/>
    <property type="molecule type" value="Genomic_DNA"/>
</dbReference>
<evidence type="ECO:0000313" key="3">
    <source>
        <dbReference type="Proteomes" id="UP000481621"/>
    </source>
</evidence>
<keyword evidence="1" id="KW-0175">Coiled coil</keyword>
<dbReference type="RefSeq" id="WP_163251336.1">
    <property type="nucleotide sequence ID" value="NZ_JAAIUV010000010.1"/>
</dbReference>
<gene>
    <name evidence="2" type="ORF">G4Z05_07995</name>
</gene>
<name>A0A6B3TQX2_9BACI</name>
<accession>A0A6B3TQX2</accession>
<dbReference type="AlphaFoldDB" id="A0A6B3TQX2"/>
<keyword evidence="3" id="KW-1185">Reference proteome</keyword>
<comment type="caution">
    <text evidence="2">The sequence shown here is derived from an EMBL/GenBank/DDBJ whole genome shotgun (WGS) entry which is preliminary data.</text>
</comment>
<dbReference type="Pfam" id="PF10737">
    <property type="entry name" value="GerPC"/>
    <property type="match status" value="1"/>
</dbReference>
<organism evidence="2 3">
    <name type="scientific">Neobacillus thermocopriae</name>
    <dbReference type="NCBI Taxonomy" id="1215031"/>
    <lineage>
        <taxon>Bacteria</taxon>
        <taxon>Bacillati</taxon>
        <taxon>Bacillota</taxon>
        <taxon>Bacilli</taxon>
        <taxon>Bacillales</taxon>
        <taxon>Bacillaceae</taxon>
        <taxon>Neobacillus</taxon>
    </lineage>
</organism>
<feature type="coiled-coil region" evidence="1">
    <location>
        <begin position="9"/>
        <end position="50"/>
    </location>
</feature>
<dbReference type="Proteomes" id="UP000481621">
    <property type="component" value="Unassembled WGS sequence"/>
</dbReference>
<proteinExistence type="predicted"/>
<reference evidence="2" key="1">
    <citation type="submission" date="2020-02" db="EMBL/GenBank/DDBJ databases">
        <title>Bacillus sedimentmangrovi sp. nov., isolated from sediment of the mangrove ecosystem.</title>
        <authorList>
            <person name="Liu G."/>
        </authorList>
    </citation>
    <scope>NUCLEOTIDE SEQUENCE [LARGE SCALE GENOMIC DNA]</scope>
    <source>
        <strain evidence="2">SgZ-7</strain>
    </source>
</reference>
<protein>
    <submittedName>
        <fullName evidence="2">Spore gernimation protein</fullName>
    </submittedName>
</protein>
<evidence type="ECO:0000256" key="1">
    <source>
        <dbReference type="SAM" id="Coils"/>
    </source>
</evidence>
<dbReference type="InterPro" id="IPR019673">
    <property type="entry name" value="Spore_germination_GerPC"/>
</dbReference>